<feature type="domain" description="DUF4781" evidence="1">
    <location>
        <begin position="166"/>
        <end position="472"/>
    </location>
</feature>
<comment type="caution">
    <text evidence="2">The sequence shown here is derived from an EMBL/GenBank/DDBJ whole genome shotgun (WGS) entry which is preliminary data.</text>
</comment>
<evidence type="ECO:0000313" key="3">
    <source>
        <dbReference type="Proteomes" id="UP001153954"/>
    </source>
</evidence>
<dbReference type="PANTHER" id="PTHR21115">
    <property type="entry name" value="GH06117P-RELATED"/>
    <property type="match status" value="1"/>
</dbReference>
<sequence>MSENDESTQLAFDTSQLELEQTMSQNNNNRGELNLSPVQIQQEYFENLPECDWVKYDYSNRKYLLQNIAFALFGSPSDEGDLSHLNNIENFQLEGYDSRQKERVMKVYEKLCEQSKYAQNDRDILLSVLLIVCARPEPVKFYKIEPRDYWVDLHLRNDINIWCTAVFCVRTCIPTTIGAKPCKVFIDEDARVYQNWTSYLTNNTLPKCVIIAPENGEYQGVLVEGEDLISVKLTVTPSPSLGLKARVLSSVDTASTVASIGAIGVLGAAAFTPIGPAVLVTATVATVATGIYGLVRSSLHLHDRTVHEQTISPTDPEARGSWLNIAASSVGLAAGAASGLLSKSAAAGNNMTKTGQALAASVEILRHANLVTGGAGVLHSLVHIILKYRKHGERPTTLELFQFSAATLFFCHAVVSNRTAQNIIEDAQANTINEYRASLRSNRHRKIFDKINAETRRVAGTVQGNTQVIKGIQNIANKDQYFADVLKINKELNQHKLRISMTADGNVNLNAVHRFNPSELYGMGSEARTQLFSTIGPADLTTPNASTRINPPTSAVTSYVDGDEENGFLVGIHPGEIIRIGTLLVRVSASGAESIANLLENLSQDIYANLMTISFNILSKLLPEEIAKLRLLSPEEDLIAQIVKFVFRYLKERRPMGECRNTDNGIVIVLKEFFQDGRVRQETILELKNHLMIWIENQISQRNREFPNKKRITCPKCDGVRFA</sequence>
<name>A0AAU9V825_EUPED</name>
<dbReference type="AlphaFoldDB" id="A0AAU9V825"/>
<proteinExistence type="predicted"/>
<dbReference type="Pfam" id="PF16013">
    <property type="entry name" value="DUF4781"/>
    <property type="match status" value="1"/>
</dbReference>
<evidence type="ECO:0000259" key="1">
    <source>
        <dbReference type="Pfam" id="PF16013"/>
    </source>
</evidence>
<dbReference type="EMBL" id="CAKOGL010000029">
    <property type="protein sequence ID" value="CAH2106366.1"/>
    <property type="molecule type" value="Genomic_DNA"/>
</dbReference>
<dbReference type="PANTHER" id="PTHR21115:SF0">
    <property type="entry name" value="GH06117P-RELATED"/>
    <property type="match status" value="1"/>
</dbReference>
<gene>
    <name evidence="2" type="ORF">EEDITHA_LOCUS20509</name>
</gene>
<dbReference type="Proteomes" id="UP001153954">
    <property type="component" value="Unassembled WGS sequence"/>
</dbReference>
<dbReference type="InterPro" id="IPR031962">
    <property type="entry name" value="DUF4781"/>
</dbReference>
<keyword evidence="3" id="KW-1185">Reference proteome</keyword>
<protein>
    <recommendedName>
        <fullName evidence="1">DUF4781 domain-containing protein</fullName>
    </recommendedName>
</protein>
<organism evidence="2 3">
    <name type="scientific">Euphydryas editha</name>
    <name type="common">Edith's checkerspot</name>
    <dbReference type="NCBI Taxonomy" id="104508"/>
    <lineage>
        <taxon>Eukaryota</taxon>
        <taxon>Metazoa</taxon>
        <taxon>Ecdysozoa</taxon>
        <taxon>Arthropoda</taxon>
        <taxon>Hexapoda</taxon>
        <taxon>Insecta</taxon>
        <taxon>Pterygota</taxon>
        <taxon>Neoptera</taxon>
        <taxon>Endopterygota</taxon>
        <taxon>Lepidoptera</taxon>
        <taxon>Glossata</taxon>
        <taxon>Ditrysia</taxon>
        <taxon>Papilionoidea</taxon>
        <taxon>Nymphalidae</taxon>
        <taxon>Nymphalinae</taxon>
        <taxon>Euphydryas</taxon>
    </lineage>
</organism>
<evidence type="ECO:0000313" key="2">
    <source>
        <dbReference type="EMBL" id="CAH2106366.1"/>
    </source>
</evidence>
<accession>A0AAU9V825</accession>
<reference evidence="2" key="1">
    <citation type="submission" date="2022-03" db="EMBL/GenBank/DDBJ databases">
        <authorList>
            <person name="Tunstrom K."/>
        </authorList>
    </citation>
    <scope>NUCLEOTIDE SEQUENCE</scope>
</reference>